<dbReference type="Gene3D" id="3.40.630.30">
    <property type="match status" value="1"/>
</dbReference>
<sequence length="170" mass="19347">MAIEFTDISDQKLLLKRLTEKDAIAFHSLYFQKDGQESEKVESKKNSRAAFEFTENIISQCNDIFTIRTTVNPEKIIGDCALHHWDKLRNEIEIGGSLLPDYWGKGLMATAFLLLIPYAQREYAINKVVANTTAENINALKFAEKLGFRITGTMENNVLLEKDLLDFLAN</sequence>
<evidence type="ECO:0000313" key="3">
    <source>
        <dbReference type="Proteomes" id="UP001170954"/>
    </source>
</evidence>
<reference evidence="2" key="2">
    <citation type="journal article" date="2022" name="Sci. Total Environ.">
        <title>Prevalence, transmission, and molecular epidemiology of tet(X)-positive bacteria among humans, animals, and environmental niches in China: An epidemiological, and genomic-based study.</title>
        <authorList>
            <person name="Dong N."/>
            <person name="Zeng Y."/>
            <person name="Cai C."/>
            <person name="Sun C."/>
            <person name="Lu J."/>
            <person name="Liu C."/>
            <person name="Zhou H."/>
            <person name="Sun Q."/>
            <person name="Shu L."/>
            <person name="Wang H."/>
            <person name="Wang Y."/>
            <person name="Wang S."/>
            <person name="Wu C."/>
            <person name="Chan E.W."/>
            <person name="Chen G."/>
            <person name="Shen Z."/>
            <person name="Chen S."/>
            <person name="Zhang R."/>
        </authorList>
    </citation>
    <scope>NUCLEOTIDE SEQUENCE</scope>
    <source>
        <strain evidence="2">R1692</strain>
    </source>
</reference>
<dbReference type="Proteomes" id="UP001170954">
    <property type="component" value="Unassembled WGS sequence"/>
</dbReference>
<dbReference type="SUPFAM" id="SSF55729">
    <property type="entry name" value="Acyl-CoA N-acyltransferases (Nat)"/>
    <property type="match status" value="1"/>
</dbReference>
<dbReference type="InterPro" id="IPR016181">
    <property type="entry name" value="Acyl_CoA_acyltransferase"/>
</dbReference>
<evidence type="ECO:0000259" key="1">
    <source>
        <dbReference type="PROSITE" id="PS51186"/>
    </source>
</evidence>
<dbReference type="EMBL" id="JACAGK010000002">
    <property type="protein sequence ID" value="MDM1046905.1"/>
    <property type="molecule type" value="Genomic_DNA"/>
</dbReference>
<comment type="caution">
    <text evidence="2">The sequence shown here is derived from an EMBL/GenBank/DDBJ whole genome shotgun (WGS) entry which is preliminary data.</text>
</comment>
<gene>
    <name evidence="2" type="ORF">HX018_01395</name>
</gene>
<feature type="domain" description="N-acetyltransferase" evidence="1">
    <location>
        <begin position="13"/>
        <end position="166"/>
    </location>
</feature>
<dbReference type="Pfam" id="PF13302">
    <property type="entry name" value="Acetyltransf_3"/>
    <property type="match status" value="1"/>
</dbReference>
<dbReference type="InterPro" id="IPR051531">
    <property type="entry name" value="N-acetyltransferase"/>
</dbReference>
<dbReference type="InterPro" id="IPR000182">
    <property type="entry name" value="GNAT_dom"/>
</dbReference>
<dbReference type="PANTHER" id="PTHR43792">
    <property type="entry name" value="GNAT FAMILY, PUTATIVE (AFU_ORTHOLOGUE AFUA_3G00765)-RELATED-RELATED"/>
    <property type="match status" value="1"/>
</dbReference>
<proteinExistence type="predicted"/>
<dbReference type="RefSeq" id="WP_286650237.1">
    <property type="nucleotide sequence ID" value="NZ_JACAGK010000002.1"/>
</dbReference>
<evidence type="ECO:0000313" key="2">
    <source>
        <dbReference type="EMBL" id="MDM1046905.1"/>
    </source>
</evidence>
<keyword evidence="3" id="KW-1185">Reference proteome</keyword>
<organism evidence="2 3">
    <name type="scientific">Sphingobacterium hotanense</name>
    <dbReference type="NCBI Taxonomy" id="649196"/>
    <lineage>
        <taxon>Bacteria</taxon>
        <taxon>Pseudomonadati</taxon>
        <taxon>Bacteroidota</taxon>
        <taxon>Sphingobacteriia</taxon>
        <taxon>Sphingobacteriales</taxon>
        <taxon>Sphingobacteriaceae</taxon>
        <taxon>Sphingobacterium</taxon>
    </lineage>
</organism>
<reference evidence="2" key="1">
    <citation type="submission" date="2020-06" db="EMBL/GenBank/DDBJ databases">
        <authorList>
            <person name="Dong N."/>
        </authorList>
    </citation>
    <scope>NUCLEOTIDE SEQUENCE</scope>
    <source>
        <strain evidence="2">R1692</strain>
    </source>
</reference>
<dbReference type="PROSITE" id="PS51186">
    <property type="entry name" value="GNAT"/>
    <property type="match status" value="1"/>
</dbReference>
<name>A0ABT7NI96_9SPHI</name>
<protein>
    <submittedName>
        <fullName evidence="2">GNAT family N-acetyltransferase</fullName>
    </submittedName>
</protein>
<accession>A0ABT7NI96</accession>